<feature type="transmembrane region" description="Helical" evidence="8">
    <location>
        <begin position="35"/>
        <end position="52"/>
    </location>
</feature>
<name>A0A517ZUL2_9PLAN</name>
<dbReference type="InterPro" id="IPR002549">
    <property type="entry name" value="AI-2E-like"/>
</dbReference>
<keyword evidence="4" id="KW-1003">Cell membrane</keyword>
<evidence type="ECO:0000256" key="3">
    <source>
        <dbReference type="ARBA" id="ARBA00022448"/>
    </source>
</evidence>
<evidence type="ECO:0000256" key="8">
    <source>
        <dbReference type="SAM" id="Phobius"/>
    </source>
</evidence>
<protein>
    <submittedName>
        <fullName evidence="9">AI-2 transport protein TqsA</fullName>
    </submittedName>
</protein>
<dbReference type="Proteomes" id="UP000319383">
    <property type="component" value="Chromosome"/>
</dbReference>
<dbReference type="RefSeq" id="WP_145378713.1">
    <property type="nucleotide sequence ID" value="NZ_CP036276.1"/>
</dbReference>
<evidence type="ECO:0000313" key="9">
    <source>
        <dbReference type="EMBL" id="QDU46174.1"/>
    </source>
</evidence>
<evidence type="ECO:0000256" key="5">
    <source>
        <dbReference type="ARBA" id="ARBA00022692"/>
    </source>
</evidence>
<evidence type="ECO:0000256" key="7">
    <source>
        <dbReference type="ARBA" id="ARBA00023136"/>
    </source>
</evidence>
<dbReference type="PANTHER" id="PTHR21716">
    <property type="entry name" value="TRANSMEMBRANE PROTEIN"/>
    <property type="match status" value="1"/>
</dbReference>
<keyword evidence="6 8" id="KW-1133">Transmembrane helix</keyword>
<keyword evidence="3" id="KW-0813">Transport</keyword>
<keyword evidence="10" id="KW-1185">Reference proteome</keyword>
<dbReference type="InterPro" id="IPR023298">
    <property type="entry name" value="ATPase_P-typ_TM_dom_sf"/>
</dbReference>
<dbReference type="EMBL" id="CP036276">
    <property type="protein sequence ID" value="QDU46174.1"/>
    <property type="molecule type" value="Genomic_DNA"/>
</dbReference>
<feature type="transmembrane region" description="Helical" evidence="8">
    <location>
        <begin position="192"/>
        <end position="215"/>
    </location>
</feature>
<dbReference type="GO" id="GO:0005886">
    <property type="term" value="C:plasma membrane"/>
    <property type="evidence" value="ECO:0007669"/>
    <property type="project" value="UniProtKB-SubCell"/>
</dbReference>
<dbReference type="Pfam" id="PF01594">
    <property type="entry name" value="AI-2E_transport"/>
    <property type="match status" value="2"/>
</dbReference>
<organism evidence="9 10">
    <name type="scientific">Symmachiella dynata</name>
    <dbReference type="NCBI Taxonomy" id="2527995"/>
    <lineage>
        <taxon>Bacteria</taxon>
        <taxon>Pseudomonadati</taxon>
        <taxon>Planctomycetota</taxon>
        <taxon>Planctomycetia</taxon>
        <taxon>Planctomycetales</taxon>
        <taxon>Planctomycetaceae</taxon>
        <taxon>Symmachiella</taxon>
    </lineage>
</organism>
<evidence type="ECO:0000256" key="6">
    <source>
        <dbReference type="ARBA" id="ARBA00022989"/>
    </source>
</evidence>
<feature type="transmembrane region" description="Helical" evidence="8">
    <location>
        <begin position="255"/>
        <end position="272"/>
    </location>
</feature>
<evidence type="ECO:0000256" key="2">
    <source>
        <dbReference type="ARBA" id="ARBA00009773"/>
    </source>
</evidence>
<dbReference type="AlphaFoldDB" id="A0A517ZUL2"/>
<dbReference type="PANTHER" id="PTHR21716:SF53">
    <property type="entry name" value="PERMEASE PERM-RELATED"/>
    <property type="match status" value="1"/>
</dbReference>
<keyword evidence="7 8" id="KW-0472">Membrane</keyword>
<sequence length="653" mass="71393">MVDKNAATHGSGRSYTLLILAFVIAALYLAKEILLPLSLAILLSFVLTPLVSRLERLRLGRIPSVIIVCAIAFSAIGGAGWLATNQLIELSTRLPDYKDNLIDKIHNLQNGTGEKLEKAKQALEDIGTELSEGGDVADKEQDSAETSDQPALQKNILGWLNPQKQADGSKDNPVEVKVVSLPPSPLNQIQTWLGPLVAPLSTAGIVVVLVVFILVKREDLRNRVIQLVGTSKLYATTEAIEDATDRLSRYLRMQLLINIIYGVVVAVTLMFLDVPNAILWGVMGTMLRFLPYIGPWISAAMPIALTMAISDGWSLPLMTIGLFVSLELVVNNVLEPWLYGSSIGVSSLGVILAAIFWTWLWGPVGLVLAMPLTVCLVVLGKYVPQLGFLPLLLGDRSALEPYEQMYQRLLTAEDYEANELAEEYLKNASVTEFYDDVLMPALQLAEQDRHAALLSEQQETVVNDSARELVEELGERLPQEPLPENGACGPEAQEHVLCIPVRDQADETVALMTGQLLRSEGCHVEVGSIDMLASEAINRIETQQCQIAILILLPPLGARKGRYLCKRLSQQYPDLQIVVALMHGEKYGKSKQRLLNAGANVVATSLPDLITSVRQARFNVQQASHSHSSTEESVPVEQNAVPVAAAQPVDHQP</sequence>
<proteinExistence type="inferred from homology"/>
<accession>A0A517ZUL2</accession>
<reference evidence="9 10" key="1">
    <citation type="submission" date="2019-02" db="EMBL/GenBank/DDBJ databases">
        <title>Deep-cultivation of Planctomycetes and their phenomic and genomic characterization uncovers novel biology.</title>
        <authorList>
            <person name="Wiegand S."/>
            <person name="Jogler M."/>
            <person name="Boedeker C."/>
            <person name="Pinto D."/>
            <person name="Vollmers J."/>
            <person name="Rivas-Marin E."/>
            <person name="Kohn T."/>
            <person name="Peeters S.H."/>
            <person name="Heuer A."/>
            <person name="Rast P."/>
            <person name="Oberbeckmann S."/>
            <person name="Bunk B."/>
            <person name="Jeske O."/>
            <person name="Meyerdierks A."/>
            <person name="Storesund J.E."/>
            <person name="Kallscheuer N."/>
            <person name="Luecker S."/>
            <person name="Lage O.M."/>
            <person name="Pohl T."/>
            <person name="Merkel B.J."/>
            <person name="Hornburger P."/>
            <person name="Mueller R.-W."/>
            <person name="Bruemmer F."/>
            <person name="Labrenz M."/>
            <person name="Spormann A.M."/>
            <person name="Op den Camp H."/>
            <person name="Overmann J."/>
            <person name="Amann R."/>
            <person name="Jetten M.S.M."/>
            <person name="Mascher T."/>
            <person name="Medema M.H."/>
            <person name="Devos D.P."/>
            <person name="Kaster A.-K."/>
            <person name="Ovreas L."/>
            <person name="Rohde M."/>
            <person name="Galperin M.Y."/>
            <person name="Jogler C."/>
        </authorList>
    </citation>
    <scope>NUCLEOTIDE SEQUENCE [LARGE SCALE GENOMIC DNA]</scope>
    <source>
        <strain evidence="9 10">Mal52</strain>
    </source>
</reference>
<evidence type="ECO:0000256" key="1">
    <source>
        <dbReference type="ARBA" id="ARBA00004651"/>
    </source>
</evidence>
<feature type="transmembrane region" description="Helical" evidence="8">
    <location>
        <begin position="64"/>
        <end position="83"/>
    </location>
</feature>
<feature type="transmembrane region" description="Helical" evidence="8">
    <location>
        <begin position="278"/>
        <end position="301"/>
    </location>
</feature>
<comment type="similarity">
    <text evidence="2">Belongs to the autoinducer-2 exporter (AI-2E) (TC 2.A.86) family.</text>
</comment>
<dbReference type="KEGG" id="sdyn:Mal52_46730"/>
<feature type="transmembrane region" description="Helical" evidence="8">
    <location>
        <begin position="337"/>
        <end position="357"/>
    </location>
</feature>
<comment type="subcellular location">
    <subcellularLocation>
        <location evidence="1">Cell membrane</location>
        <topology evidence="1">Multi-pass membrane protein</topology>
    </subcellularLocation>
</comment>
<evidence type="ECO:0000256" key="4">
    <source>
        <dbReference type="ARBA" id="ARBA00022475"/>
    </source>
</evidence>
<keyword evidence="5 8" id="KW-0812">Transmembrane</keyword>
<gene>
    <name evidence="9" type="primary">tqsA_1</name>
    <name evidence="9" type="ORF">Mal52_46730</name>
</gene>
<feature type="transmembrane region" description="Helical" evidence="8">
    <location>
        <begin position="12"/>
        <end position="29"/>
    </location>
</feature>
<feature type="transmembrane region" description="Helical" evidence="8">
    <location>
        <begin position="313"/>
        <end position="331"/>
    </location>
</feature>
<feature type="transmembrane region" description="Helical" evidence="8">
    <location>
        <begin position="364"/>
        <end position="383"/>
    </location>
</feature>
<evidence type="ECO:0000313" key="10">
    <source>
        <dbReference type="Proteomes" id="UP000319383"/>
    </source>
</evidence>
<dbReference type="SUPFAM" id="SSF81665">
    <property type="entry name" value="Calcium ATPase, transmembrane domain M"/>
    <property type="match status" value="1"/>
</dbReference>